<dbReference type="STRING" id="1249481.D641_0110520"/>
<dbReference type="GO" id="GO:0016829">
    <property type="term" value="F:lyase activity"/>
    <property type="evidence" value="ECO:0007669"/>
    <property type="project" value="UniProtKB-KW"/>
</dbReference>
<dbReference type="InterPro" id="IPR043131">
    <property type="entry name" value="BCAT-like_N"/>
</dbReference>
<gene>
    <name evidence="2" type="ORF">D641_0110520</name>
</gene>
<dbReference type="GO" id="GO:0005829">
    <property type="term" value="C:cytosol"/>
    <property type="evidence" value="ECO:0007669"/>
    <property type="project" value="TreeGrafter"/>
</dbReference>
<dbReference type="Gene3D" id="3.30.470.10">
    <property type="match status" value="1"/>
</dbReference>
<dbReference type="PANTHER" id="PTHR42743">
    <property type="entry name" value="AMINO-ACID AMINOTRANSFERASE"/>
    <property type="match status" value="1"/>
</dbReference>
<dbReference type="InterPro" id="IPR050571">
    <property type="entry name" value="Class-IV_PLP-Dep_Aminotrnsfr"/>
</dbReference>
<sequence length="302" mass="31842">MTQPDCTTPSPVLVWVPGVAGTVADGSEPFRIADADDPQLLVTDLVATRGDGVFETIGVFDGAPVNVGPHLRRLGRSAQLVELPSPDLDVLSRAIDAAIEAHAPVPELTVRVMMTRGVEGTGTPTAWIHARTADDWSRYRAGIRVVTLDRGLSTTVAETSPWLLAGAKTLSYAVNMAATREAVRRGADDVLFTSTDGYCLEGPTSTLLVKRGDTWTTTPASAGVLPGTSIASVFAMLEREGQSVREELMTPADVASADAAWLLSSSRLAAPIAQLDDTPLTVDTERTAQILAVLKGQDPQSA</sequence>
<proteinExistence type="inferred from homology"/>
<dbReference type="Proteomes" id="UP000019754">
    <property type="component" value="Unassembled WGS sequence"/>
</dbReference>
<evidence type="ECO:0000256" key="1">
    <source>
        <dbReference type="ARBA" id="ARBA00009320"/>
    </source>
</evidence>
<dbReference type="EMBL" id="AORC01000012">
    <property type="protein sequence ID" value="EYT48849.1"/>
    <property type="molecule type" value="Genomic_DNA"/>
</dbReference>
<dbReference type="RefSeq" id="WP_017824742.1">
    <property type="nucleotide sequence ID" value="NZ_KB403092.1"/>
</dbReference>
<dbReference type="Pfam" id="PF01063">
    <property type="entry name" value="Aminotran_4"/>
    <property type="match status" value="1"/>
</dbReference>
<dbReference type="InterPro" id="IPR043132">
    <property type="entry name" value="BCAT-like_C"/>
</dbReference>
<keyword evidence="3" id="KW-1185">Reference proteome</keyword>
<keyword evidence="2" id="KW-0456">Lyase</keyword>
<organism evidence="2 3">
    <name type="scientific">Brachybacterium muris UCD-AY4</name>
    <dbReference type="NCBI Taxonomy" id="1249481"/>
    <lineage>
        <taxon>Bacteria</taxon>
        <taxon>Bacillati</taxon>
        <taxon>Actinomycetota</taxon>
        <taxon>Actinomycetes</taxon>
        <taxon>Micrococcales</taxon>
        <taxon>Dermabacteraceae</taxon>
        <taxon>Brachybacterium</taxon>
    </lineage>
</organism>
<comment type="caution">
    <text evidence="2">The sequence shown here is derived from an EMBL/GenBank/DDBJ whole genome shotgun (WGS) entry which is preliminary data.</text>
</comment>
<evidence type="ECO:0000313" key="2">
    <source>
        <dbReference type="EMBL" id="EYT48849.1"/>
    </source>
</evidence>
<dbReference type="AlphaFoldDB" id="A0A022KX26"/>
<accession>A0A022KX26</accession>
<comment type="similarity">
    <text evidence="1">Belongs to the class-IV pyridoxal-phosphate-dependent aminotransferase family.</text>
</comment>
<dbReference type="Gene3D" id="3.20.10.10">
    <property type="entry name" value="D-amino Acid Aminotransferase, subunit A, domain 2"/>
    <property type="match status" value="1"/>
</dbReference>
<protein>
    <submittedName>
        <fullName evidence="2">4-amino-4-deoxychorismate lyase</fullName>
    </submittedName>
</protein>
<evidence type="ECO:0000313" key="3">
    <source>
        <dbReference type="Proteomes" id="UP000019754"/>
    </source>
</evidence>
<dbReference type="SUPFAM" id="SSF56752">
    <property type="entry name" value="D-aminoacid aminotransferase-like PLP-dependent enzymes"/>
    <property type="match status" value="1"/>
</dbReference>
<dbReference type="GO" id="GO:0046394">
    <property type="term" value="P:carboxylic acid biosynthetic process"/>
    <property type="evidence" value="ECO:0007669"/>
    <property type="project" value="UniProtKB-ARBA"/>
</dbReference>
<name>A0A022KX26_9MICO</name>
<dbReference type="InterPro" id="IPR001544">
    <property type="entry name" value="Aminotrans_IV"/>
</dbReference>
<reference evidence="2 3" key="1">
    <citation type="journal article" date="2013" name="Genome Announc.">
        <title>Draft genome sequence of an Actinobacterium, Brachybacterium muris strain UCD-AY4.</title>
        <authorList>
            <person name="Lo J.R."/>
            <person name="Lang J.M."/>
            <person name="Darling A.E."/>
            <person name="Eisen J.A."/>
            <person name="Coil D.A."/>
        </authorList>
    </citation>
    <scope>NUCLEOTIDE SEQUENCE [LARGE SCALE GENOMIC DNA]</scope>
    <source>
        <strain evidence="2 3">UCD-AY4</strain>
    </source>
</reference>
<dbReference type="InterPro" id="IPR036038">
    <property type="entry name" value="Aminotransferase-like"/>
</dbReference>
<dbReference type="OrthoDB" id="3199344at2"/>
<dbReference type="PANTHER" id="PTHR42743:SF11">
    <property type="entry name" value="AMINODEOXYCHORISMATE LYASE"/>
    <property type="match status" value="1"/>
</dbReference>
<dbReference type="HOGENOM" id="CLU_020844_1_0_11"/>